<gene>
    <name evidence="1" type="ORF">D0466_14940</name>
</gene>
<sequence length="64" mass="7818">MHIEKAIYYHFRNLLSQPIVLNMIQKKLRSFRLLFSEILMGRIIVKNMKKEIKLINILNDYQVR</sequence>
<proteinExistence type="predicted"/>
<accession>A0A372LAX3</accession>
<reference evidence="1 2" key="1">
    <citation type="submission" date="2018-08" db="EMBL/GenBank/DDBJ databases">
        <title>Bacillus chawlae sp. nov., Bacillus glennii sp. nov., and Bacillus saganii sp. nov. Isolated from the Vehicle Assembly Building at Kennedy Space Center where the Viking Spacecraft were Assembled.</title>
        <authorList>
            <person name="Seuylemezian A."/>
            <person name="Vaishampayan P."/>
        </authorList>
    </citation>
    <scope>NUCLEOTIDE SEQUENCE [LARGE SCALE GENOMIC DNA]</scope>
    <source>
        <strain evidence="1 2">V44-8</strain>
    </source>
</reference>
<evidence type="ECO:0000313" key="2">
    <source>
        <dbReference type="Proteomes" id="UP000262939"/>
    </source>
</evidence>
<dbReference type="AlphaFoldDB" id="A0A372LAX3"/>
<dbReference type="EMBL" id="QVTD01000010">
    <property type="protein sequence ID" value="RFU62461.1"/>
    <property type="molecule type" value="Genomic_DNA"/>
</dbReference>
<comment type="caution">
    <text evidence="1">The sequence shown here is derived from an EMBL/GenBank/DDBJ whole genome shotgun (WGS) entry which is preliminary data.</text>
</comment>
<dbReference type="Proteomes" id="UP000262939">
    <property type="component" value="Unassembled WGS sequence"/>
</dbReference>
<evidence type="ECO:0000313" key="1">
    <source>
        <dbReference type="EMBL" id="RFU62461.1"/>
    </source>
</evidence>
<name>A0A372LAX3_9BACI</name>
<organism evidence="1 2">
    <name type="scientific">Peribacillus glennii</name>
    <dbReference type="NCBI Taxonomy" id="2303991"/>
    <lineage>
        <taxon>Bacteria</taxon>
        <taxon>Bacillati</taxon>
        <taxon>Bacillota</taxon>
        <taxon>Bacilli</taxon>
        <taxon>Bacillales</taxon>
        <taxon>Bacillaceae</taxon>
        <taxon>Peribacillus</taxon>
    </lineage>
</organism>
<protein>
    <submittedName>
        <fullName evidence="1">Uncharacterized protein</fullName>
    </submittedName>
</protein>
<keyword evidence="2" id="KW-1185">Reference proteome</keyword>